<keyword evidence="1" id="KW-0614">Plasmid</keyword>
<organism evidence="1 2">
    <name type="scientific">Haematospirillum jordaniae</name>
    <dbReference type="NCBI Taxonomy" id="1549855"/>
    <lineage>
        <taxon>Bacteria</taxon>
        <taxon>Pseudomonadati</taxon>
        <taxon>Pseudomonadota</taxon>
        <taxon>Alphaproteobacteria</taxon>
        <taxon>Rhodospirillales</taxon>
        <taxon>Novispirillaceae</taxon>
        <taxon>Haematospirillum</taxon>
    </lineage>
</organism>
<dbReference type="RefSeq" id="WP_066137171.1">
    <property type="nucleotide sequence ID" value="NZ_CP014527.1"/>
</dbReference>
<dbReference type="KEGG" id="hjo:AY555_10700"/>
<dbReference type="SUPFAM" id="SSF46689">
    <property type="entry name" value="Homeodomain-like"/>
    <property type="match status" value="1"/>
</dbReference>
<evidence type="ECO:0000313" key="1">
    <source>
        <dbReference type="EMBL" id="AMW35835.1"/>
    </source>
</evidence>
<evidence type="ECO:0000313" key="2">
    <source>
        <dbReference type="Proteomes" id="UP000076066"/>
    </source>
</evidence>
<dbReference type="EMBL" id="CP014527">
    <property type="protein sequence ID" value="AMW35835.1"/>
    <property type="molecule type" value="Genomic_DNA"/>
</dbReference>
<dbReference type="InterPro" id="IPR009057">
    <property type="entry name" value="Homeodomain-like_sf"/>
</dbReference>
<reference evidence="1 2" key="1">
    <citation type="submission" date="2016-02" db="EMBL/GenBank/DDBJ databases">
        <title>Complete Genome of H5569, the type strain of the newly described species Haematospirillium jordaniae.</title>
        <authorList>
            <person name="Nicholson A.C."/>
            <person name="Humrighouse B.W."/>
            <person name="Loparov V."/>
            <person name="McQuiston J.R."/>
        </authorList>
    </citation>
    <scope>NUCLEOTIDE SEQUENCE [LARGE SCALE GENOMIC DNA]</scope>
    <source>
        <strain evidence="1 2">H5569</strain>
        <plasmid evidence="2">Plasmid unnamed 2</plasmid>
    </source>
</reference>
<dbReference type="GeneID" id="53317619"/>
<dbReference type="AlphaFoldDB" id="A0A143DGK1"/>
<geneLocation type="plasmid" evidence="1 2">
    <name>unnamed 2</name>
</geneLocation>
<dbReference type="Proteomes" id="UP000076066">
    <property type="component" value="Plasmid unnamed 2"/>
</dbReference>
<proteinExistence type="predicted"/>
<keyword evidence="2" id="KW-1185">Reference proteome</keyword>
<gene>
    <name evidence="1" type="ORF">AY555_10700</name>
</gene>
<sequence length="126" mass="14418">MDIDDSIMEIASVIGREKALYLIGSLGRSGKRPWRLNLYIPRHPGDSHPLVKILGKEDALRMAREFGGMNLQPANGNALVRRFRSREIQRLVKEGKPVRDIANLFQVTQRTVLNDMKNNKIYYEGI</sequence>
<accession>A0A143DGK1</accession>
<name>A0A143DGK1_9PROT</name>
<protein>
    <submittedName>
        <fullName evidence="1">Uncharacterized protein</fullName>
    </submittedName>
</protein>